<dbReference type="InterPro" id="IPR043168">
    <property type="entry name" value="DegV_C"/>
</dbReference>
<dbReference type="NCBIfam" id="TIGR00762">
    <property type="entry name" value="DegV"/>
    <property type="match status" value="1"/>
</dbReference>
<name>A0A2A5RLP8_9LACT</name>
<evidence type="ECO:0000256" key="2">
    <source>
        <dbReference type="ARBA" id="ARBA00023121"/>
    </source>
</evidence>
<proteinExistence type="predicted"/>
<dbReference type="Gene3D" id="3.40.50.10440">
    <property type="entry name" value="Dihydroxyacetone kinase, domain 1"/>
    <property type="match status" value="1"/>
</dbReference>
<evidence type="ECO:0000256" key="1">
    <source>
        <dbReference type="ARBA" id="ARBA00003238"/>
    </source>
</evidence>
<dbReference type="InterPro" id="IPR050270">
    <property type="entry name" value="DegV_domain_contain"/>
</dbReference>
<dbReference type="Pfam" id="PF02645">
    <property type="entry name" value="DegV"/>
    <property type="match status" value="1"/>
</dbReference>
<dbReference type="PANTHER" id="PTHR33434:SF2">
    <property type="entry name" value="FATTY ACID-BINDING PROTEIN TM_1468"/>
    <property type="match status" value="1"/>
</dbReference>
<keyword evidence="4" id="KW-1185">Reference proteome</keyword>
<dbReference type="SUPFAM" id="SSF82549">
    <property type="entry name" value="DAK1/DegV-like"/>
    <property type="match status" value="1"/>
</dbReference>
<dbReference type="STRING" id="1291764.GCA_001311235_02376"/>
<dbReference type="Gene3D" id="3.30.1180.10">
    <property type="match status" value="1"/>
</dbReference>
<protein>
    <submittedName>
        <fullName evidence="3">EDD domain protein DegV family</fullName>
    </submittedName>
</protein>
<dbReference type="PROSITE" id="PS51482">
    <property type="entry name" value="DEGV"/>
    <property type="match status" value="1"/>
</dbReference>
<reference evidence="3 4" key="1">
    <citation type="submission" date="2014-12" db="EMBL/GenBank/DDBJ databases">
        <title>Draft genome sequences of 10 type strains of Lactococcus.</title>
        <authorList>
            <person name="Sun Z."/>
            <person name="Zhong Z."/>
            <person name="Liu W."/>
            <person name="Zhang W."/>
            <person name="Zhang H."/>
        </authorList>
    </citation>
    <scope>NUCLEOTIDE SEQUENCE [LARGE SCALE GENOMIC DNA]</scope>
    <source>
        <strain evidence="3 4">JCM 16395</strain>
    </source>
</reference>
<dbReference type="GO" id="GO:0008289">
    <property type="term" value="F:lipid binding"/>
    <property type="evidence" value="ECO:0007669"/>
    <property type="project" value="UniProtKB-KW"/>
</dbReference>
<sequence length="280" mass="30702">MKFKIIADSSADLNKLEGVPFTSAPLKINTAEKEYVDDANLNVEKMVDELQNYKGKSRTACPSPAEWENAFEDAENIFCVPITSGLSGSYNAARVAKDSYEEEFPGRRVSIIDTLSAGPELQLIIEKIKEQITLGKTFEEINKVVNEYKEKTGLLFMLASMKNLANNGRVNPLVAKAVGLLGIRIVGKASEKGDLDPLDKCRGEKRALSCIFDNMNKLGFKGGKVKIGHVGNETAAHSLKQIILSKFENTDIEIYPTRGLCSFYAEKGGLLVGFEKADAI</sequence>
<dbReference type="AlphaFoldDB" id="A0A2A5RLP8"/>
<dbReference type="EMBL" id="JXJU01000005">
    <property type="protein sequence ID" value="PCS00215.1"/>
    <property type="molecule type" value="Genomic_DNA"/>
</dbReference>
<gene>
    <name evidence="3" type="ORF">RT41_GL001526</name>
</gene>
<dbReference type="Gene3D" id="2.20.28.50">
    <property type="entry name" value="degv family protein"/>
    <property type="match status" value="1"/>
</dbReference>
<evidence type="ECO:0000313" key="3">
    <source>
        <dbReference type="EMBL" id="PCS00215.1"/>
    </source>
</evidence>
<accession>A0A2A5RLP8</accession>
<keyword evidence="2" id="KW-0446">Lipid-binding</keyword>
<dbReference type="RefSeq" id="WP_096818022.1">
    <property type="nucleotide sequence ID" value="NZ_JXJU01000005.1"/>
</dbReference>
<comment type="caution">
    <text evidence="3">The sequence shown here is derived from an EMBL/GenBank/DDBJ whole genome shotgun (WGS) entry which is preliminary data.</text>
</comment>
<dbReference type="Proteomes" id="UP000218181">
    <property type="component" value="Unassembled WGS sequence"/>
</dbReference>
<organism evidence="3 4">
    <name type="scientific">Lactococcus fujiensis JCM 16395</name>
    <dbReference type="NCBI Taxonomy" id="1291764"/>
    <lineage>
        <taxon>Bacteria</taxon>
        <taxon>Bacillati</taxon>
        <taxon>Bacillota</taxon>
        <taxon>Bacilli</taxon>
        <taxon>Lactobacillales</taxon>
        <taxon>Streptococcaceae</taxon>
        <taxon>Lactococcus</taxon>
    </lineage>
</organism>
<dbReference type="OrthoDB" id="2138472at2"/>
<evidence type="ECO:0000313" key="4">
    <source>
        <dbReference type="Proteomes" id="UP000218181"/>
    </source>
</evidence>
<dbReference type="PANTHER" id="PTHR33434">
    <property type="entry name" value="DEGV DOMAIN-CONTAINING PROTEIN DR_1986-RELATED"/>
    <property type="match status" value="1"/>
</dbReference>
<comment type="function">
    <text evidence="1">May bind long-chain fatty acids, such as palmitate, and may play a role in lipid transport or fatty acid metabolism.</text>
</comment>
<dbReference type="InterPro" id="IPR003797">
    <property type="entry name" value="DegV"/>
</dbReference>